<feature type="domain" description="TLDc" evidence="7">
    <location>
        <begin position="1269"/>
        <end position="1430"/>
    </location>
</feature>
<dbReference type="Proteomes" id="UP000008820">
    <property type="component" value="Chromosome 3"/>
</dbReference>
<feature type="region of interest" description="Disordered" evidence="5">
    <location>
        <begin position="861"/>
        <end position="916"/>
    </location>
</feature>
<protein>
    <recommendedName>
        <fullName evidence="4">Oxidation resistance protein 1</fullName>
    </recommendedName>
</protein>
<feature type="region of interest" description="Disordered" evidence="5">
    <location>
        <begin position="933"/>
        <end position="957"/>
    </location>
</feature>
<feature type="compositionally biased region" description="Low complexity" evidence="5">
    <location>
        <begin position="1022"/>
        <end position="1034"/>
    </location>
</feature>
<evidence type="ECO:0000259" key="6">
    <source>
        <dbReference type="PROSITE" id="PS51782"/>
    </source>
</evidence>
<dbReference type="InterPro" id="IPR018392">
    <property type="entry name" value="LysM"/>
</dbReference>
<organism evidence="8 9">
    <name type="scientific">Aedes aegypti</name>
    <name type="common">Yellowfever mosquito</name>
    <name type="synonym">Culex aegypti</name>
    <dbReference type="NCBI Taxonomy" id="7159"/>
    <lineage>
        <taxon>Eukaryota</taxon>
        <taxon>Metazoa</taxon>
        <taxon>Ecdysozoa</taxon>
        <taxon>Arthropoda</taxon>
        <taxon>Hexapoda</taxon>
        <taxon>Insecta</taxon>
        <taxon>Pterygota</taxon>
        <taxon>Neoptera</taxon>
        <taxon>Endopterygota</taxon>
        <taxon>Diptera</taxon>
        <taxon>Nematocera</taxon>
        <taxon>Culicoidea</taxon>
        <taxon>Culicidae</taxon>
        <taxon>Culicinae</taxon>
        <taxon>Aedini</taxon>
        <taxon>Aedes</taxon>
        <taxon>Stegomyia</taxon>
    </lineage>
</organism>
<feature type="compositionally biased region" description="Polar residues" evidence="5">
    <location>
        <begin position="946"/>
        <end position="957"/>
    </location>
</feature>
<dbReference type="SMART" id="SM00257">
    <property type="entry name" value="LysM"/>
    <property type="match status" value="1"/>
</dbReference>
<gene>
    <name evidence="8" type="primary">5575778</name>
</gene>
<dbReference type="InParanoid" id="A0A6I8TNR9"/>
<evidence type="ECO:0000259" key="7">
    <source>
        <dbReference type="PROSITE" id="PS51886"/>
    </source>
</evidence>
<dbReference type="SUPFAM" id="SSF54106">
    <property type="entry name" value="LysM domain"/>
    <property type="match status" value="1"/>
</dbReference>
<dbReference type="PANTHER" id="PTHR23354:SF62">
    <property type="entry name" value="MUSTARD, ISOFORM V"/>
    <property type="match status" value="1"/>
</dbReference>
<keyword evidence="3" id="KW-0496">Mitochondrion</keyword>
<feature type="region of interest" description="Disordered" evidence="5">
    <location>
        <begin position="384"/>
        <end position="466"/>
    </location>
</feature>
<feature type="region of interest" description="Disordered" evidence="5">
    <location>
        <begin position="742"/>
        <end position="766"/>
    </location>
</feature>
<proteinExistence type="inferred from homology"/>
<dbReference type="Pfam" id="PF07534">
    <property type="entry name" value="TLD"/>
    <property type="match status" value="1"/>
</dbReference>
<feature type="compositionally biased region" description="Low complexity" evidence="5">
    <location>
        <begin position="861"/>
        <end position="879"/>
    </location>
</feature>
<feature type="compositionally biased region" description="Basic and acidic residues" evidence="5">
    <location>
        <begin position="608"/>
        <end position="623"/>
    </location>
</feature>
<evidence type="ECO:0000256" key="2">
    <source>
        <dbReference type="ARBA" id="ARBA00009540"/>
    </source>
</evidence>
<dbReference type="InterPro" id="IPR006571">
    <property type="entry name" value="TLDc_dom"/>
</dbReference>
<dbReference type="InterPro" id="IPR036779">
    <property type="entry name" value="LysM_dom_sf"/>
</dbReference>
<evidence type="ECO:0000313" key="8">
    <source>
        <dbReference type="EnsemblMetazoa" id="AAEL021746-PH"/>
    </source>
</evidence>
<dbReference type="GO" id="GO:0005634">
    <property type="term" value="C:nucleus"/>
    <property type="evidence" value="ECO:0007669"/>
    <property type="project" value="TreeGrafter"/>
</dbReference>
<dbReference type="EnsemblMetazoa" id="AAEL021746-RU">
    <property type="protein sequence ID" value="AAEL021746-PU"/>
    <property type="gene ID" value="AAEL021746"/>
</dbReference>
<feature type="domain" description="LysM" evidence="6">
    <location>
        <begin position="338"/>
        <end position="381"/>
    </location>
</feature>
<dbReference type="PROSITE" id="PS51782">
    <property type="entry name" value="LYSM"/>
    <property type="match status" value="1"/>
</dbReference>
<name>A0A6I8TNR9_AEDAE</name>
<feature type="region of interest" description="Disordered" evidence="5">
    <location>
        <begin position="268"/>
        <end position="295"/>
    </location>
</feature>
<comment type="similarity">
    <text evidence="2">Belongs to the OXR1 family.</text>
</comment>
<sequence length="1430" mass="153479">MTSILSTPGKYRSRKDLSTGSIPTLVSLEEESSLHTVTGAESELSHSYHIHPLASPNGATGSGSNGSYEPFSNALNIKNGLSAKSPRRSSLAIGLLGGRNNGNGEKGNKRRSSIAVAFLGGRRDSKSHNHNYPIATIPEKYHKTTESDIENDSPDHYYTVPAGSVAAVLGGDPNGQSEYGGGSNGNLTVNGSGYDKKRRRSSSWQTKLERRRRKGMSSALDNAEGSGNGLDSFGSANGLDAFTSKYGREKRHSWWNIFVPENLKQRTRRASQDVILSKSSDSLSPPYRRSKSRSVDHGLAAPFDLDSLRSKVEGRFESIDRLTKDGEKKRSMPTIPTTSYTVGDRDTLTSVAARFDTTPSELTQLNRLGSSFIYSGQQLLVPDKTAKAGSGSGAEGDSDASTERSSHSPTEGRRKGSNEDLSQDEKDLLEGLRPGSPKPGHIERVASPNNQSGGGGGGDTAAGFSEDDPVTIQRFLKINVRHITDGQGVVGGVLLVTPNAVMFDPNVSDPLVIEHGPESYGVIAPMEYIVNAAIFNDIAHMRVQGATGGNETAEKAEIYYPVPEKSCSRCDTHSPGKDSLLVKDETFPELGVGSVEGCDDQESICSSNEREGDAFPKAFERDLVTPNNLQRLHGDSTESGGSSEKPPSVEPPYLSYDRDSQSQTPNSLDNSSTGGQEPPASGTGAGKGSADKTDSSSKTNSSILEDPTVRTLEERRRSLLDQHWAIPSKDRIKCNCNKTLSQRSLDDEEAASTGSGATATSSGTAPPAIGVGAGGAGVDEVVAAAGGQLVKQSCHDSGIDIRDPNTLPSAAAGAGAAAANQVPLPVVAPIPTKKVYSDADIVLSADWVPPLTIAPSHCIDSSARTSSTTSSQHSSLSTTQADAASRKKASSVSFSVEEHDGQGGTQGDKGSETKKNKMLKRLSYPLAWVEGLTGDGGSTTHKSDSIESAPNTGDSNQSVFSKVFSSSPITLVSELGGNLFLSKTPSEDSGGSPVPPLTPHDGHQLHHQQSGGSSSGVGGAGATASSIGRSSIGTFIRPQSSAETGSATKQKQAPPKLDYRSMVSIDDMPTLFVSFDMKAPLFPQLEKLELIPRPARACPDPPMYLRLRMGRKIGKNTPLPTTVMSYGKNKLRPEYWFSIPKNKVDELYRFLTAWVQHLYGELDEKAIKERGYELIQNDTDWATKGGSPTKDGRSASEGEITEYTRESWEMLKAPFVKTYNIIKSQTGSNDLDGCEVLSMSTDDYRKATLFATSSFDQDFQIPDLIGQTEILSEEHREKLCAHLPARAEGYSWSLVFSTSLHGFSLNSLYRKMHKLESPILIVIEDTEHNVFGALTSCSLHVSDHFYGTGESLLYKFNPHFKVFHWSGENLYFIKGNPESLAIGAGDGKFGLWLDGDLNQGRSQYCSTYSNEPLAPQEDFVIKTLECWAFV</sequence>
<dbReference type="GO" id="GO:0006979">
    <property type="term" value="P:response to oxidative stress"/>
    <property type="evidence" value="ECO:0007669"/>
    <property type="project" value="TreeGrafter"/>
</dbReference>
<feature type="compositionally biased region" description="Basic and acidic residues" evidence="5">
    <location>
        <begin position="401"/>
        <end position="430"/>
    </location>
</feature>
<dbReference type="Gene3D" id="3.10.350.10">
    <property type="entry name" value="LysM domain"/>
    <property type="match status" value="1"/>
</dbReference>
<keyword evidence="9" id="KW-1185">Reference proteome</keyword>
<feature type="compositionally biased region" description="Polar residues" evidence="5">
    <location>
        <begin position="661"/>
        <end position="675"/>
    </location>
</feature>
<dbReference type="GO" id="GO:0005739">
    <property type="term" value="C:mitochondrion"/>
    <property type="evidence" value="ECO:0007669"/>
    <property type="project" value="UniProtKB-SubCell"/>
</dbReference>
<dbReference type="PROSITE" id="PS51886">
    <property type="entry name" value="TLDC"/>
    <property type="match status" value="1"/>
</dbReference>
<feature type="region of interest" description="Disordered" evidence="5">
    <location>
        <begin position="592"/>
        <end position="710"/>
    </location>
</feature>
<comment type="subcellular location">
    <subcellularLocation>
        <location evidence="1">Mitochondrion</location>
    </subcellularLocation>
</comment>
<reference evidence="8" key="2">
    <citation type="submission" date="2020-05" db="UniProtKB">
        <authorList>
            <consortium name="EnsemblMetazoa"/>
        </authorList>
    </citation>
    <scope>IDENTIFICATION</scope>
    <source>
        <strain evidence="8">LVP_AGWG</strain>
    </source>
</reference>
<dbReference type="OrthoDB" id="26679at2759"/>
<feature type="region of interest" description="Disordered" evidence="5">
    <location>
        <begin position="981"/>
        <end position="1058"/>
    </location>
</feature>
<dbReference type="FunCoup" id="A0A6I8TNR9">
    <property type="interactions" value="1896"/>
</dbReference>
<feature type="compositionally biased region" description="Basic and acidic residues" evidence="5">
    <location>
        <begin position="1190"/>
        <end position="1199"/>
    </location>
</feature>
<dbReference type="Pfam" id="PF01476">
    <property type="entry name" value="LysM"/>
    <property type="match status" value="1"/>
</dbReference>
<feature type="compositionally biased region" description="Polar residues" evidence="5">
    <location>
        <begin position="1037"/>
        <end position="1051"/>
    </location>
</feature>
<accession>A0A6I8TNR9</accession>
<evidence type="ECO:0000256" key="5">
    <source>
        <dbReference type="SAM" id="MobiDB-lite"/>
    </source>
</evidence>
<dbReference type="CDD" id="cd00118">
    <property type="entry name" value="LysM"/>
    <property type="match status" value="1"/>
</dbReference>
<evidence type="ECO:0000313" key="9">
    <source>
        <dbReference type="Proteomes" id="UP000008820"/>
    </source>
</evidence>
<evidence type="ECO:0000256" key="4">
    <source>
        <dbReference type="ARBA" id="ARBA00040604"/>
    </source>
</evidence>
<evidence type="ECO:0000256" key="3">
    <source>
        <dbReference type="ARBA" id="ARBA00023128"/>
    </source>
</evidence>
<dbReference type="PANTHER" id="PTHR23354">
    <property type="entry name" value="NUCLEOLAR PROTEIN 7/ESTROGEN RECEPTOR COACTIVATOR-RELATED"/>
    <property type="match status" value="1"/>
</dbReference>
<dbReference type="EnsemblMetazoa" id="AAEL021746-RD">
    <property type="protein sequence ID" value="AAEL021746-PD"/>
    <property type="gene ID" value="AAEL021746"/>
</dbReference>
<reference evidence="8 9" key="1">
    <citation type="submission" date="2017-06" db="EMBL/GenBank/DDBJ databases">
        <title>Aedes aegypti genome working group (AGWG) sequencing and assembly.</title>
        <authorList>
            <consortium name="Aedes aegypti Genome Working Group (AGWG)"/>
            <person name="Matthews B.J."/>
        </authorList>
    </citation>
    <scope>NUCLEOTIDE SEQUENCE [LARGE SCALE GENOMIC DNA]</scope>
    <source>
        <strain evidence="8 9">LVP_AGWG</strain>
    </source>
</reference>
<feature type="region of interest" description="Disordered" evidence="5">
    <location>
        <begin position="1179"/>
        <end position="1199"/>
    </location>
</feature>
<feature type="compositionally biased region" description="Low complexity" evidence="5">
    <location>
        <begin position="751"/>
        <end position="766"/>
    </location>
</feature>
<dbReference type="SMART" id="SM00584">
    <property type="entry name" value="TLDc"/>
    <property type="match status" value="1"/>
</dbReference>
<evidence type="ECO:0000256" key="1">
    <source>
        <dbReference type="ARBA" id="ARBA00004173"/>
    </source>
</evidence>
<dbReference type="EnsemblMetazoa" id="AAEL021746-RH">
    <property type="protein sequence ID" value="AAEL021746-PH"/>
    <property type="gene ID" value="AAEL021746"/>
</dbReference>
<feature type="region of interest" description="Disordered" evidence="5">
    <location>
        <begin position="174"/>
        <end position="228"/>
    </location>
</feature>